<dbReference type="GO" id="GO:0016758">
    <property type="term" value="F:hexosyltransferase activity"/>
    <property type="evidence" value="ECO:0007669"/>
    <property type="project" value="InterPro"/>
</dbReference>
<protein>
    <submittedName>
        <fullName evidence="2">Glycosyltransferase family 28 C-terminal domain-containing protein</fullName>
    </submittedName>
</protein>
<dbReference type="SUPFAM" id="SSF53756">
    <property type="entry name" value="UDP-Glycosyltransferase/glycogen phosphorylase"/>
    <property type="match status" value="1"/>
</dbReference>
<feature type="domain" description="Glycosyl transferase family 28 C-terminal" evidence="1">
    <location>
        <begin position="324"/>
        <end position="418"/>
    </location>
</feature>
<keyword evidence="2" id="KW-0808">Transferase</keyword>
<proteinExistence type="predicted"/>
<dbReference type="EMBL" id="CAADFE010000068">
    <property type="protein sequence ID" value="VFJ75049.1"/>
    <property type="molecule type" value="Genomic_DNA"/>
</dbReference>
<gene>
    <name evidence="2" type="ORF">BECKFW1821C_GA0114237_10689</name>
</gene>
<sequence>MPGPKARDGKNKCRDLAPGTAKTIIENLIFLQLLRELKELNQGGSKGQSRHRPCSENPMTHLTSIRVSTDAQDTANRPGHILILFEKTGGGHLRLAEIIAEMLGSADTRISVVAGSDMLGDKTIDHIVNAWNRLIRSGLLRTADFTLNFFLRLFILPFLEVSARSQRFYDSLDAQAPDMIICTADGYGRSLGLYCGARNIPLVMAVSEISIFADLVCPRAIHLFCFQETADLIRSYDLGTGYFASTTDGNAPWRKRLGYLGRFFREFVLGYAGNPIYRDAGRQYPEKNHLPVHAIGPLAPRICHQAIDRDTFRRAHGMEPGVKTVLVASGSLGGKFVVDTVRALSKGFQGALNVVAMCGRCERTYRKVSALAGKSTPTRVYPFGYRDDFEAFIKAADCIVARPSAGTFMDSLIAKTPFLSLGRATSNDSGTLHIIRKYHIGKVCRRGRELVPELADLLNNLEKYRGNITAYLDRYPDSFEAQARALRDLVAGTGEIGRGTVLENGASRKH</sequence>
<accession>A0A450TYS1</accession>
<dbReference type="InterPro" id="IPR007235">
    <property type="entry name" value="Glyco_trans_28_C"/>
</dbReference>
<evidence type="ECO:0000259" key="1">
    <source>
        <dbReference type="Pfam" id="PF04101"/>
    </source>
</evidence>
<dbReference type="PANTHER" id="PTHR43025">
    <property type="entry name" value="MONOGALACTOSYLDIACYLGLYCEROL SYNTHASE"/>
    <property type="match status" value="1"/>
</dbReference>
<reference evidence="2" key="1">
    <citation type="submission" date="2019-02" db="EMBL/GenBank/DDBJ databases">
        <authorList>
            <person name="Gruber-Vodicka R. H."/>
            <person name="Seah K. B. B."/>
        </authorList>
    </citation>
    <scope>NUCLEOTIDE SEQUENCE</scope>
    <source>
        <strain evidence="2">BECK_BZ131</strain>
    </source>
</reference>
<dbReference type="PANTHER" id="PTHR43025:SF3">
    <property type="entry name" value="MONOGALACTOSYLDIACYLGLYCEROL SYNTHASE 1, CHLOROPLASTIC"/>
    <property type="match status" value="1"/>
</dbReference>
<organism evidence="2">
    <name type="scientific">Candidatus Kentrum sp. FW</name>
    <dbReference type="NCBI Taxonomy" id="2126338"/>
    <lineage>
        <taxon>Bacteria</taxon>
        <taxon>Pseudomonadati</taxon>
        <taxon>Pseudomonadota</taxon>
        <taxon>Gammaproteobacteria</taxon>
        <taxon>Candidatus Kentrum</taxon>
    </lineage>
</organism>
<dbReference type="InterPro" id="IPR050519">
    <property type="entry name" value="Glycosyltransf_28_UgtP"/>
</dbReference>
<dbReference type="Gene3D" id="3.40.50.2000">
    <property type="entry name" value="Glycogen Phosphorylase B"/>
    <property type="match status" value="1"/>
</dbReference>
<name>A0A450TYS1_9GAMM</name>
<evidence type="ECO:0000313" key="2">
    <source>
        <dbReference type="EMBL" id="VFJ75049.1"/>
    </source>
</evidence>
<dbReference type="Pfam" id="PF04101">
    <property type="entry name" value="Glyco_tran_28_C"/>
    <property type="match status" value="1"/>
</dbReference>
<dbReference type="AlphaFoldDB" id="A0A450TYS1"/>